<dbReference type="Proteomes" id="UP000655410">
    <property type="component" value="Unassembled WGS sequence"/>
</dbReference>
<dbReference type="EMBL" id="BMNI01000001">
    <property type="protein sequence ID" value="GGO86610.1"/>
    <property type="molecule type" value="Genomic_DNA"/>
</dbReference>
<organism evidence="1 2">
    <name type="scientific">Nocardioides phosphati</name>
    <dbReference type="NCBI Taxonomy" id="1867775"/>
    <lineage>
        <taxon>Bacteria</taxon>
        <taxon>Bacillati</taxon>
        <taxon>Actinomycetota</taxon>
        <taxon>Actinomycetes</taxon>
        <taxon>Propionibacteriales</taxon>
        <taxon>Nocardioidaceae</taxon>
        <taxon>Nocardioides</taxon>
    </lineage>
</organism>
<name>A0ABQ2N6R8_9ACTN</name>
<accession>A0ABQ2N6R8</accession>
<gene>
    <name evidence="1" type="ORF">GCM10011584_09340</name>
</gene>
<protein>
    <recommendedName>
        <fullName evidence="3">HK97 gp10 family phage protein</fullName>
    </recommendedName>
</protein>
<dbReference type="RefSeq" id="WP_188782772.1">
    <property type="nucleotide sequence ID" value="NZ_BMNI01000001.1"/>
</dbReference>
<evidence type="ECO:0000313" key="2">
    <source>
        <dbReference type="Proteomes" id="UP000655410"/>
    </source>
</evidence>
<keyword evidence="2" id="KW-1185">Reference proteome</keyword>
<evidence type="ECO:0000313" key="1">
    <source>
        <dbReference type="EMBL" id="GGO86610.1"/>
    </source>
</evidence>
<sequence>MPDVELRGGDAIDALVRRIRTHADKKAIQKDLYSGLNRVSKPVREDMKASTGEPENLPTEGGLQALAMRKQSVVANVRGGRNAGLRILVRGKKGFDLGSIHRTGRLRRPVFGGRFVTQTEGVQPHWMDKTFEEQRPVVAREMVRVLQDIARRVEG</sequence>
<proteinExistence type="predicted"/>
<reference evidence="2" key="1">
    <citation type="journal article" date="2019" name="Int. J. Syst. Evol. Microbiol.">
        <title>The Global Catalogue of Microorganisms (GCM) 10K type strain sequencing project: providing services to taxonomists for standard genome sequencing and annotation.</title>
        <authorList>
            <consortium name="The Broad Institute Genomics Platform"/>
            <consortium name="The Broad Institute Genome Sequencing Center for Infectious Disease"/>
            <person name="Wu L."/>
            <person name="Ma J."/>
        </authorList>
    </citation>
    <scope>NUCLEOTIDE SEQUENCE [LARGE SCALE GENOMIC DNA]</scope>
    <source>
        <strain evidence="2">CGMCC 4.7371</strain>
    </source>
</reference>
<comment type="caution">
    <text evidence="1">The sequence shown here is derived from an EMBL/GenBank/DDBJ whole genome shotgun (WGS) entry which is preliminary data.</text>
</comment>
<evidence type="ECO:0008006" key="3">
    <source>
        <dbReference type="Google" id="ProtNLM"/>
    </source>
</evidence>